<gene>
    <name evidence="2" type="ORF">A5707_00830</name>
</gene>
<evidence type="ECO:0000313" key="2">
    <source>
        <dbReference type="EMBL" id="OBI50876.1"/>
    </source>
</evidence>
<dbReference type="GO" id="GO:0016491">
    <property type="term" value="F:oxidoreductase activity"/>
    <property type="evidence" value="ECO:0007669"/>
    <property type="project" value="InterPro"/>
</dbReference>
<dbReference type="CDD" id="cd06193">
    <property type="entry name" value="siderophore_interacting"/>
    <property type="match status" value="1"/>
</dbReference>
<dbReference type="EMBL" id="LZKJ01000046">
    <property type="protein sequence ID" value="OBI50876.1"/>
    <property type="molecule type" value="Genomic_DNA"/>
</dbReference>
<dbReference type="InterPro" id="IPR039374">
    <property type="entry name" value="SIP_fam"/>
</dbReference>
<dbReference type="PROSITE" id="PS51384">
    <property type="entry name" value="FAD_FR"/>
    <property type="match status" value="1"/>
</dbReference>
<dbReference type="InterPro" id="IPR017927">
    <property type="entry name" value="FAD-bd_FR_type"/>
</dbReference>
<organism evidence="2 3">
    <name type="scientific">Mycobacterium kyorinense</name>
    <dbReference type="NCBI Taxonomy" id="487514"/>
    <lineage>
        <taxon>Bacteria</taxon>
        <taxon>Bacillati</taxon>
        <taxon>Actinomycetota</taxon>
        <taxon>Actinomycetes</taxon>
        <taxon>Mycobacteriales</taxon>
        <taxon>Mycobacteriaceae</taxon>
        <taxon>Mycobacterium</taxon>
    </lineage>
</organism>
<proteinExistence type="predicted"/>
<dbReference type="InterPro" id="IPR013113">
    <property type="entry name" value="SIP_FAD-bd"/>
</dbReference>
<dbReference type="Pfam" id="PF04954">
    <property type="entry name" value="SIP"/>
    <property type="match status" value="1"/>
</dbReference>
<dbReference type="InterPro" id="IPR017938">
    <property type="entry name" value="Riboflavin_synthase-like_b-brl"/>
</dbReference>
<feature type="domain" description="FAD-binding FR-type" evidence="1">
    <location>
        <begin position="20"/>
        <end position="122"/>
    </location>
</feature>
<evidence type="ECO:0000259" key="1">
    <source>
        <dbReference type="PROSITE" id="PS51384"/>
    </source>
</evidence>
<dbReference type="InterPro" id="IPR039261">
    <property type="entry name" value="FNR_nucleotide-bd"/>
</dbReference>
<dbReference type="RefSeq" id="WP_065013219.1">
    <property type="nucleotide sequence ID" value="NZ_LZKJ01000046.1"/>
</dbReference>
<dbReference type="Pfam" id="PF08021">
    <property type="entry name" value="FAD_binding_9"/>
    <property type="match status" value="1"/>
</dbReference>
<name>A0A1A2ZP72_9MYCO</name>
<dbReference type="Proteomes" id="UP000093592">
    <property type="component" value="Unassembled WGS sequence"/>
</dbReference>
<dbReference type="Gene3D" id="2.40.30.10">
    <property type="entry name" value="Translation factors"/>
    <property type="match status" value="1"/>
</dbReference>
<dbReference type="InterPro" id="IPR007037">
    <property type="entry name" value="SIP_rossman_dom"/>
</dbReference>
<dbReference type="AlphaFoldDB" id="A0A1A2ZP72"/>
<dbReference type="PANTHER" id="PTHR30157:SF0">
    <property type="entry name" value="NADPH-DEPENDENT FERRIC-CHELATE REDUCTASE"/>
    <property type="match status" value="1"/>
</dbReference>
<evidence type="ECO:0000313" key="3">
    <source>
        <dbReference type="Proteomes" id="UP000093592"/>
    </source>
</evidence>
<dbReference type="SUPFAM" id="SSF63380">
    <property type="entry name" value="Riboflavin synthase domain-like"/>
    <property type="match status" value="1"/>
</dbReference>
<dbReference type="Gene3D" id="3.40.50.80">
    <property type="entry name" value="Nucleotide-binding domain of ferredoxin-NADP reductase (FNR) module"/>
    <property type="match status" value="1"/>
</dbReference>
<comment type="caution">
    <text evidence="2">The sequence shown here is derived from an EMBL/GenBank/DDBJ whole genome shotgun (WGS) entry which is preliminary data.</text>
</comment>
<reference evidence="3" key="1">
    <citation type="submission" date="2016-06" db="EMBL/GenBank/DDBJ databases">
        <authorList>
            <person name="Sutton G."/>
            <person name="Brinkac L."/>
            <person name="Sanka R."/>
            <person name="Adams M."/>
            <person name="Lau E."/>
            <person name="Sam S."/>
            <person name="Sreng N."/>
            <person name="Him V."/>
            <person name="Kerleguer A."/>
            <person name="Cheng S."/>
        </authorList>
    </citation>
    <scope>NUCLEOTIDE SEQUENCE [LARGE SCALE GENOMIC DNA]</scope>
    <source>
        <strain evidence="3">E861</strain>
    </source>
</reference>
<protein>
    <submittedName>
        <fullName evidence="2">NADPH-dependent ferric siderophore reductase</fullName>
    </submittedName>
</protein>
<dbReference type="OrthoDB" id="3396083at2"/>
<sequence length="243" mass="26285">MADQKGSRGFAGAVLKLMGAGDYRLTVTGKREISPHYLRLSFDAGGMLADQSLHPTMWIRMWFADRGKAHQRGYTLVDPDPAADTVDIEFALHGGIASQWARTAEPGDTIEATVMGSKFAIPEPPPAGYVIVGDTASLPAINSLLKAIGDAPAQVFLEAGYDDDKDLPVARSADVNWVDRKNAGEALVQTVRSAAFDASAHFGWVACDSRTTRSVVKVLREDFGIPRKSIASRAYWMVGRSME</sequence>
<accession>A0A1A2ZP72</accession>
<dbReference type="PANTHER" id="PTHR30157">
    <property type="entry name" value="FERRIC REDUCTASE, NADPH-DEPENDENT"/>
    <property type="match status" value="1"/>
</dbReference>